<feature type="region of interest" description="Disordered" evidence="2">
    <location>
        <begin position="716"/>
        <end position="757"/>
    </location>
</feature>
<feature type="compositionally biased region" description="Basic and acidic residues" evidence="2">
    <location>
        <begin position="160"/>
        <end position="176"/>
    </location>
</feature>
<feature type="compositionally biased region" description="Polar residues" evidence="2">
    <location>
        <begin position="635"/>
        <end position="646"/>
    </location>
</feature>
<feature type="region of interest" description="Disordered" evidence="2">
    <location>
        <begin position="635"/>
        <end position="658"/>
    </location>
</feature>
<dbReference type="Pfam" id="PF00625">
    <property type="entry name" value="Guanylate_kin"/>
    <property type="match status" value="1"/>
</dbReference>
<name>A0A8E0S8C0_9TREM</name>
<evidence type="ECO:0000259" key="3">
    <source>
        <dbReference type="SMART" id="SM00072"/>
    </source>
</evidence>
<dbReference type="AlphaFoldDB" id="A0A8E0S8C0"/>
<feature type="compositionally biased region" description="Basic and acidic residues" evidence="2">
    <location>
        <begin position="515"/>
        <end position="525"/>
    </location>
</feature>
<feature type="region of interest" description="Disordered" evidence="2">
    <location>
        <begin position="678"/>
        <end position="702"/>
    </location>
</feature>
<sequence>MKANALDFCAIGSSRRSSESGTSVDSEVILEAERLELERLALKELDAAVSKPVAFSVRTNINFDAALYSSDAPSPNHVVSFEAREFLHIKKRFNPHWWIGRRVRIGSPLGFIPSPAKLESIHSNAAQLSGLSPFFGPSTMPGELPNGTGATGTVPSHGNKSKDDTDEYRDSTPHNHLNVEKEVTANAASKKTLFQQTQVPGTGPGMKRKVFSRKPDFVAPYEIVPCMRPVVFVGPALKGYEVTDMMQKAIFDAMKKHFDGRIIVSRVSTNLSMAKRVGDLLHLDKKNVMERGRTRQLVSLLEVQQDLERIFHLASKMQLLLLDCDTVNHPSQVSKTCLAPIVIYIKISSIRVLNRLIKNRGKAQKKYASVQTAAAEKLLQCPSEAFELIVDQNTLGAATDALCHFLEGYWNATHPPSVLSKAERLLGVETNEPDSDRPLVPMTPGHPGLSVVTKSALDAGFTSQEIIALTGARAAGWRTENGAHADHDLGLTGTHYGGGSVSSDFNTVAVTGRGHAHDTDGEHYAYDQTDSGPAEDDEDGRLQIDGSVGHHGGAMSRKPRLHMGAAQAAAMAALAAGLTPKPRMVHPSLVQSEKFSFHSHSDENGHRTQPGLAMGIGMGLASGVAATINAALFQSGGSPHKNSPSGKPTGPSPAVTAAMAASMRPPPLKDLGIHQVESSDGTHVYQSRSARQARQREEELERVRREAEAKALALQATVGGRRRRRVREREHRPHETGNGGGGVDWHNGPPDYGSSIERDRVHGVRHDSPPHGGSVNRHNEITDEFGDSGDRYAGNGVQYESTSNRKQPVTNMSRSARQARQREEELERVRREAEAKALALQATVGGRRRRRVREREHRPHETGNGGGGVDWHNGPPDYGSSIERDRVHGMRHDSPPHGGSVNRHNEITDEFGDSGDRYAGNGVQYESTSNRKQPVTNMVRACPPDD</sequence>
<feature type="compositionally biased region" description="Basic and acidic residues" evidence="2">
    <location>
        <begin position="882"/>
        <end position="895"/>
    </location>
</feature>
<keyword evidence="5" id="KW-1185">Reference proteome</keyword>
<organism evidence="4 5">
    <name type="scientific">Fasciolopsis buskii</name>
    <dbReference type="NCBI Taxonomy" id="27845"/>
    <lineage>
        <taxon>Eukaryota</taxon>
        <taxon>Metazoa</taxon>
        <taxon>Spiralia</taxon>
        <taxon>Lophotrochozoa</taxon>
        <taxon>Platyhelminthes</taxon>
        <taxon>Trematoda</taxon>
        <taxon>Digenea</taxon>
        <taxon>Plagiorchiida</taxon>
        <taxon>Echinostomata</taxon>
        <taxon>Echinostomatoidea</taxon>
        <taxon>Fasciolidae</taxon>
        <taxon>Fasciolopsis</taxon>
    </lineage>
</organism>
<feature type="compositionally biased region" description="Polar residues" evidence="2">
    <location>
        <begin position="924"/>
        <end position="936"/>
    </location>
</feature>
<feature type="domain" description="Guanylate kinase/L-type calcium channel beta subunit" evidence="3">
    <location>
        <begin position="226"/>
        <end position="410"/>
    </location>
</feature>
<evidence type="ECO:0000256" key="1">
    <source>
        <dbReference type="ARBA" id="ARBA00022553"/>
    </source>
</evidence>
<dbReference type="SUPFAM" id="SSF50044">
    <property type="entry name" value="SH3-domain"/>
    <property type="match status" value="1"/>
</dbReference>
<dbReference type="GO" id="GO:0005245">
    <property type="term" value="F:voltage-gated calcium channel activity"/>
    <property type="evidence" value="ECO:0007669"/>
    <property type="project" value="InterPro"/>
</dbReference>
<feature type="region of interest" description="Disordered" evidence="2">
    <location>
        <begin position="513"/>
        <end position="540"/>
    </location>
</feature>
<feature type="region of interest" description="Disordered" evidence="2">
    <location>
        <begin position="137"/>
        <end position="176"/>
    </location>
</feature>
<accession>A0A8E0S8C0</accession>
<evidence type="ECO:0000313" key="4">
    <source>
        <dbReference type="EMBL" id="KAA0199394.1"/>
    </source>
</evidence>
<dbReference type="GO" id="GO:0005891">
    <property type="term" value="C:voltage-gated calcium channel complex"/>
    <property type="evidence" value="ECO:0007669"/>
    <property type="project" value="InterPro"/>
</dbReference>
<dbReference type="Gene3D" id="2.30.30.40">
    <property type="entry name" value="SH3 Domains"/>
    <property type="match status" value="1"/>
</dbReference>
<dbReference type="InterPro" id="IPR027417">
    <property type="entry name" value="P-loop_NTPase"/>
</dbReference>
<keyword evidence="1" id="KW-0597">Phosphoprotein</keyword>
<dbReference type="InterPro" id="IPR000584">
    <property type="entry name" value="VDCC_L_bsu"/>
</dbReference>
<dbReference type="SMART" id="SM00072">
    <property type="entry name" value="GuKc"/>
    <property type="match status" value="1"/>
</dbReference>
<evidence type="ECO:0000256" key="2">
    <source>
        <dbReference type="SAM" id="MobiDB-lite"/>
    </source>
</evidence>
<comment type="caution">
    <text evidence="4">The sequence shown here is derived from an EMBL/GenBank/DDBJ whole genome shotgun (WGS) entry which is preliminary data.</text>
</comment>
<protein>
    <submittedName>
        <fullName evidence="4">Voltage-dependent L-type calcium channel subunit beta-2</fullName>
    </submittedName>
</protein>
<gene>
    <name evidence="4" type="ORF">FBUS_07773</name>
</gene>
<feature type="compositionally biased region" description="Polar residues" evidence="2">
    <location>
        <begin position="678"/>
        <end position="689"/>
    </location>
</feature>
<feature type="region of interest" description="Disordered" evidence="2">
    <location>
        <begin position="842"/>
        <end position="946"/>
    </location>
</feature>
<dbReference type="InterPro" id="IPR008145">
    <property type="entry name" value="GK/Ca_channel_bsu"/>
</dbReference>
<dbReference type="PANTHER" id="PTHR11824">
    <property type="entry name" value="VOLTAGE-DEPENDENT CALCIUM CHANNEL BETA SUBUNIT"/>
    <property type="match status" value="1"/>
</dbReference>
<dbReference type="Gene3D" id="3.40.50.300">
    <property type="entry name" value="P-loop containing nucleotide triphosphate hydrolases"/>
    <property type="match status" value="1"/>
</dbReference>
<reference evidence="4" key="1">
    <citation type="submission" date="2019-05" db="EMBL/GenBank/DDBJ databases">
        <title>Annotation for the trematode Fasciolopsis buski.</title>
        <authorList>
            <person name="Choi Y.-J."/>
        </authorList>
    </citation>
    <scope>NUCLEOTIDE SEQUENCE</scope>
    <source>
        <strain evidence="4">HT</strain>
        <tissue evidence="4">Whole worm</tissue>
    </source>
</reference>
<dbReference type="EMBL" id="LUCM01001154">
    <property type="protein sequence ID" value="KAA0199394.1"/>
    <property type="molecule type" value="Genomic_DNA"/>
</dbReference>
<dbReference type="SUPFAM" id="SSF52540">
    <property type="entry name" value="P-loop containing nucleoside triphosphate hydrolases"/>
    <property type="match status" value="1"/>
</dbReference>
<evidence type="ECO:0000313" key="5">
    <source>
        <dbReference type="Proteomes" id="UP000728185"/>
    </source>
</evidence>
<dbReference type="Proteomes" id="UP000728185">
    <property type="component" value="Unassembled WGS sequence"/>
</dbReference>
<dbReference type="OrthoDB" id="5962384at2759"/>
<proteinExistence type="predicted"/>
<dbReference type="PRINTS" id="PR01626">
    <property type="entry name" value="LCACHANNELB"/>
</dbReference>
<dbReference type="InterPro" id="IPR036028">
    <property type="entry name" value="SH3-like_dom_sf"/>
</dbReference>